<evidence type="ECO:0000313" key="1">
    <source>
        <dbReference type="EMBL" id="KTD20224.1"/>
    </source>
</evidence>
<dbReference type="Proteomes" id="UP000054761">
    <property type="component" value="Unassembled WGS sequence"/>
</dbReference>
<protein>
    <submittedName>
        <fullName evidence="1">Uncharacterized protein</fullName>
    </submittedName>
</protein>
<proteinExistence type="predicted"/>
<dbReference type="STRING" id="454.Lisr_1808"/>
<evidence type="ECO:0000313" key="2">
    <source>
        <dbReference type="Proteomes" id="UP000054761"/>
    </source>
</evidence>
<gene>
    <name evidence="1" type="ORF">Lisr_1808</name>
</gene>
<dbReference type="OrthoDB" id="8001376at2"/>
<keyword evidence="2" id="KW-1185">Reference proteome</keyword>
<comment type="caution">
    <text evidence="1">The sequence shown here is derived from an EMBL/GenBank/DDBJ whole genome shotgun (WGS) entry which is preliminary data.</text>
</comment>
<dbReference type="AlphaFoldDB" id="A0A0W0VJC8"/>
<accession>A0A0W0VJC8</accession>
<dbReference type="PATRIC" id="fig|454.4.peg.1967"/>
<dbReference type="RefSeq" id="WP_058502141.1">
    <property type="nucleotide sequence ID" value="NZ_CAAAJA010000058.1"/>
</dbReference>
<sequence length="100" mass="11991">MFLRLKITKKQLHEEIQDFFVTARKYDFYAVSHDYFEENHKGHGRVEVRRYWISNALNTISKPERWCSLKNIGMVEAIKFLEHCIPATECSANKWILSRK</sequence>
<organism evidence="1 2">
    <name type="scientific">Legionella israelensis</name>
    <dbReference type="NCBI Taxonomy" id="454"/>
    <lineage>
        <taxon>Bacteria</taxon>
        <taxon>Pseudomonadati</taxon>
        <taxon>Pseudomonadota</taxon>
        <taxon>Gammaproteobacteria</taxon>
        <taxon>Legionellales</taxon>
        <taxon>Legionellaceae</taxon>
        <taxon>Legionella</taxon>
    </lineage>
</organism>
<dbReference type="EMBL" id="LNYH01000106">
    <property type="protein sequence ID" value="KTD20224.1"/>
    <property type="molecule type" value="Genomic_DNA"/>
</dbReference>
<name>A0A0W0VJC8_9GAMM</name>
<reference evidence="1 2" key="1">
    <citation type="submission" date="2015-11" db="EMBL/GenBank/DDBJ databases">
        <title>Genomic analysis of 38 Legionella species identifies large and diverse effector repertoires.</title>
        <authorList>
            <person name="Burstein D."/>
            <person name="Amaro F."/>
            <person name="Zusman T."/>
            <person name="Lifshitz Z."/>
            <person name="Cohen O."/>
            <person name="Gilbert J.A."/>
            <person name="Pupko T."/>
            <person name="Shuman H.A."/>
            <person name="Segal G."/>
        </authorList>
    </citation>
    <scope>NUCLEOTIDE SEQUENCE [LARGE SCALE GENOMIC DNA]</scope>
    <source>
        <strain evidence="1 2">Bercovier 4</strain>
    </source>
</reference>